<accession>A0ABP1Q839</accession>
<evidence type="ECO:0000313" key="10">
    <source>
        <dbReference type="EMBL" id="CAL8093124.1"/>
    </source>
</evidence>
<dbReference type="PANTHER" id="PTHR24376">
    <property type="entry name" value="ZINC FINGER PROTEIN"/>
    <property type="match status" value="1"/>
</dbReference>
<keyword evidence="5" id="KW-0862">Zinc</keyword>
<gene>
    <name evidence="10" type="ORF">ODALV1_LOCUS8416</name>
</gene>
<dbReference type="SUPFAM" id="SSF57667">
    <property type="entry name" value="beta-beta-alpha zinc fingers"/>
    <property type="match status" value="2"/>
</dbReference>
<organism evidence="10 11">
    <name type="scientific">Orchesella dallaii</name>
    <dbReference type="NCBI Taxonomy" id="48710"/>
    <lineage>
        <taxon>Eukaryota</taxon>
        <taxon>Metazoa</taxon>
        <taxon>Ecdysozoa</taxon>
        <taxon>Arthropoda</taxon>
        <taxon>Hexapoda</taxon>
        <taxon>Collembola</taxon>
        <taxon>Entomobryomorpha</taxon>
        <taxon>Entomobryoidea</taxon>
        <taxon>Orchesellidae</taxon>
        <taxon>Orchesellinae</taxon>
        <taxon>Orchesella</taxon>
    </lineage>
</organism>
<evidence type="ECO:0000256" key="6">
    <source>
        <dbReference type="ARBA" id="ARBA00023242"/>
    </source>
</evidence>
<evidence type="ECO:0000256" key="3">
    <source>
        <dbReference type="ARBA" id="ARBA00022737"/>
    </source>
</evidence>
<protein>
    <recommendedName>
        <fullName evidence="9">C2H2-type domain-containing protein</fullName>
    </recommendedName>
</protein>
<dbReference type="Pfam" id="PF00096">
    <property type="entry name" value="zf-C2H2"/>
    <property type="match status" value="2"/>
</dbReference>
<dbReference type="Gene3D" id="3.30.160.60">
    <property type="entry name" value="Classic Zinc Finger"/>
    <property type="match status" value="3"/>
</dbReference>
<feature type="domain" description="C2H2-type" evidence="9">
    <location>
        <begin position="763"/>
        <end position="790"/>
    </location>
</feature>
<feature type="compositionally biased region" description="Polar residues" evidence="8">
    <location>
        <begin position="113"/>
        <end position="137"/>
    </location>
</feature>
<evidence type="ECO:0000256" key="8">
    <source>
        <dbReference type="SAM" id="MobiDB-lite"/>
    </source>
</evidence>
<keyword evidence="3" id="KW-0677">Repeat</keyword>
<feature type="region of interest" description="Disordered" evidence="8">
    <location>
        <begin position="109"/>
        <end position="137"/>
    </location>
</feature>
<feature type="region of interest" description="Disordered" evidence="8">
    <location>
        <begin position="339"/>
        <end position="359"/>
    </location>
</feature>
<evidence type="ECO:0000256" key="4">
    <source>
        <dbReference type="ARBA" id="ARBA00022771"/>
    </source>
</evidence>
<dbReference type="SMART" id="SM00355">
    <property type="entry name" value="ZnF_C2H2"/>
    <property type="match status" value="19"/>
</dbReference>
<feature type="compositionally biased region" description="Polar residues" evidence="8">
    <location>
        <begin position="684"/>
        <end position="707"/>
    </location>
</feature>
<feature type="region of interest" description="Disordered" evidence="8">
    <location>
        <begin position="1"/>
        <end position="41"/>
    </location>
</feature>
<evidence type="ECO:0000256" key="1">
    <source>
        <dbReference type="ARBA" id="ARBA00004123"/>
    </source>
</evidence>
<keyword evidence="2" id="KW-0479">Metal-binding</keyword>
<comment type="caution">
    <text evidence="10">The sequence shown here is derived from an EMBL/GenBank/DDBJ whole genome shotgun (WGS) entry which is preliminary data.</text>
</comment>
<feature type="compositionally biased region" description="Polar residues" evidence="8">
    <location>
        <begin position="531"/>
        <end position="542"/>
    </location>
</feature>
<evidence type="ECO:0000256" key="7">
    <source>
        <dbReference type="PROSITE-ProRule" id="PRU00042"/>
    </source>
</evidence>
<keyword evidence="11" id="KW-1185">Reference proteome</keyword>
<evidence type="ECO:0000256" key="5">
    <source>
        <dbReference type="ARBA" id="ARBA00022833"/>
    </source>
</evidence>
<dbReference type="InterPro" id="IPR003604">
    <property type="entry name" value="Matrin/U1-like-C_Znf_C2H2"/>
</dbReference>
<name>A0ABP1Q839_9HEXA</name>
<feature type="domain" description="C2H2-type" evidence="9">
    <location>
        <begin position="851"/>
        <end position="880"/>
    </location>
</feature>
<feature type="compositionally biased region" description="Polar residues" evidence="8">
    <location>
        <begin position="340"/>
        <end position="359"/>
    </location>
</feature>
<dbReference type="EMBL" id="CAXLJM020000026">
    <property type="protein sequence ID" value="CAL8093124.1"/>
    <property type="molecule type" value="Genomic_DNA"/>
</dbReference>
<comment type="subcellular location">
    <subcellularLocation>
        <location evidence="1">Nucleus</location>
    </subcellularLocation>
</comment>
<reference evidence="10 11" key="1">
    <citation type="submission" date="2024-08" db="EMBL/GenBank/DDBJ databases">
        <authorList>
            <person name="Cucini C."/>
            <person name="Frati F."/>
        </authorList>
    </citation>
    <scope>NUCLEOTIDE SEQUENCE [LARGE SCALE GENOMIC DNA]</scope>
</reference>
<evidence type="ECO:0000259" key="9">
    <source>
        <dbReference type="PROSITE" id="PS50157"/>
    </source>
</evidence>
<feature type="domain" description="C2H2-type" evidence="9">
    <location>
        <begin position="578"/>
        <end position="599"/>
    </location>
</feature>
<dbReference type="PROSITE" id="PS00028">
    <property type="entry name" value="ZINC_FINGER_C2H2_1"/>
    <property type="match status" value="9"/>
</dbReference>
<dbReference type="SMART" id="SM00451">
    <property type="entry name" value="ZnF_U1"/>
    <property type="match status" value="6"/>
</dbReference>
<dbReference type="InterPro" id="IPR013087">
    <property type="entry name" value="Znf_C2H2_type"/>
</dbReference>
<dbReference type="PANTHER" id="PTHR24376:SF216">
    <property type="entry name" value="ZINC FINGER PROTEIN 420-LIKE"/>
    <property type="match status" value="1"/>
</dbReference>
<evidence type="ECO:0000313" key="11">
    <source>
        <dbReference type="Proteomes" id="UP001642540"/>
    </source>
</evidence>
<dbReference type="PROSITE" id="PS50157">
    <property type="entry name" value="ZINC_FINGER_C2H2_2"/>
    <property type="match status" value="3"/>
</dbReference>
<feature type="region of interest" description="Disordered" evidence="8">
    <location>
        <begin position="531"/>
        <end position="550"/>
    </location>
</feature>
<feature type="region of interest" description="Disordered" evidence="8">
    <location>
        <begin position="684"/>
        <end position="722"/>
    </location>
</feature>
<evidence type="ECO:0000256" key="2">
    <source>
        <dbReference type="ARBA" id="ARBA00022723"/>
    </source>
</evidence>
<dbReference type="Pfam" id="PF12874">
    <property type="entry name" value="zf-met"/>
    <property type="match status" value="3"/>
</dbReference>
<dbReference type="InterPro" id="IPR036236">
    <property type="entry name" value="Znf_C2H2_sf"/>
</dbReference>
<dbReference type="Proteomes" id="UP001642540">
    <property type="component" value="Unassembled WGS sequence"/>
</dbReference>
<sequence>MSTHHRESTQATGPKSPKLRPCNVECDSEDPIFSSSLGEEERENVMSNLKDEQTKSNDKFKCDRCERVCLSRRGLLSHKETGCPICDICKLQFPTMNHLHRHYQSLTHKAAASSESTKTKNVPSIVLSSRNPKAGNSESVVIERENVMSNLKDEQTKCNDKFKCDRCERVCLSRRGLVSHKETGCPICDICKQKFPTMNKLKQHYQSLTHKAAASSESTNNVQNIVLSSQNPKAGNSESVVVERENVMSNLKDEQTKSNGEFKCDRCERVFLCRRGLLSHKETGCPICDICKQKFPTMNKLNRHYQTFKHITAASSERKNNMQNIDLSSQNKKVEHILEQNESNKWVQDTNKSNTEASNRQTPNAFKCDLCDHVYLLIENLKKHKEAGCVLPVCDICQLKFSDTDKLRRHYQSFKHITAASSESTKNVPNIGLSPQNEKEGNGESVVIEAISTGKEPNRSHVADEGQTPNFFQCDVCDRVYLLIENLKKHKEAGCVLPVCDICQLKFSNTDKLRRHYETLKHITAARSESTKNVSNISLSPQNEKDRNGESVVIEAISTGKEPKRSHVADEGQTPTFFKCDTCERVYTNKTNLEKHKNTGCIRPFCNTCKVQFSNLRKLVRHYKSKKHKSFEQMSKCSTGMNTKRHYAARTLGYCTVCEWGFKSIRGLERHLNSRTHTNAVMDRNASTQKPPNGCPATQQQNNSKPETLTRKHKSKYKKSARELGQQNLGEVSSKFRHCFKYKSVFKTRYAFLKYRFKVCGPLQCKSCPQKFRNQDLLRQHKKTHEMQQRDVQFYMKLKSNPASSNKQQTRPIESISQIELDSDECSEILKCAKCQKTFQRLYYFQKHMSEECEPKACSKKFRFSCNLKRHTNKHTIRKSAIVRTSRGTGLSLYTCPLCQRKLSNWQNIFKHMGHCSSLDNNKVVCEICNEEMDPKLYPLHIQKEIIQSHAHQFHAGVTAVTCSECKLKMPRRLYKFYHQAAHELAASNNKYDKTIMQRIYICDLCDEQHGTREKMELHTLEKHKLRFDSSNLAPPRQLPKQSRLDGKTQNLYCYLCDGNFYCEIYLKLHMELCKEMIKRGLEVGKAPLPYGSSQEDCQPRLVLVQSENVILTNMIDILLNVNESA</sequence>
<proteinExistence type="predicted"/>
<keyword evidence="4 7" id="KW-0863">Zinc-finger</keyword>
<keyword evidence="6" id="KW-0539">Nucleus</keyword>